<dbReference type="RefSeq" id="WP_126111491.1">
    <property type="nucleotide sequence ID" value="NZ_CP034465.1"/>
</dbReference>
<evidence type="ECO:0000256" key="2">
    <source>
        <dbReference type="ARBA" id="ARBA00008610"/>
    </source>
</evidence>
<keyword evidence="3" id="KW-1003">Cell membrane</keyword>
<dbReference type="PROSITE" id="PS51257">
    <property type="entry name" value="PROKAR_LIPOPROTEIN"/>
    <property type="match status" value="1"/>
</dbReference>
<dbReference type="OrthoDB" id="9784230at2"/>
<evidence type="ECO:0000256" key="5">
    <source>
        <dbReference type="ARBA" id="ARBA00023136"/>
    </source>
</evidence>
<evidence type="ECO:0000256" key="4">
    <source>
        <dbReference type="ARBA" id="ARBA00022729"/>
    </source>
</evidence>
<feature type="signal peptide" evidence="8">
    <location>
        <begin position="1"/>
        <end position="21"/>
    </location>
</feature>
<dbReference type="PANTHER" id="PTHR34296">
    <property type="entry name" value="TRANSCRIPTIONAL ACTIVATOR PROTEIN MED"/>
    <property type="match status" value="1"/>
</dbReference>
<keyword evidence="5" id="KW-0472">Membrane</keyword>
<dbReference type="EMBL" id="CP034465">
    <property type="protein sequence ID" value="AZP05269.1"/>
    <property type="molecule type" value="Genomic_DNA"/>
</dbReference>
<dbReference type="InterPro" id="IPR028082">
    <property type="entry name" value="Peripla_BP_I"/>
</dbReference>
<dbReference type="Proteomes" id="UP000273326">
    <property type="component" value="Chromosome"/>
</dbReference>
<protein>
    <submittedName>
        <fullName evidence="10">BMP family ABC transporter substrate-binding protein</fullName>
    </submittedName>
</protein>
<dbReference type="InterPro" id="IPR050957">
    <property type="entry name" value="BMP_lipoprotein"/>
</dbReference>
<evidence type="ECO:0000313" key="11">
    <source>
        <dbReference type="Proteomes" id="UP000273326"/>
    </source>
</evidence>
<dbReference type="GO" id="GO:0005886">
    <property type="term" value="C:plasma membrane"/>
    <property type="evidence" value="ECO:0007669"/>
    <property type="project" value="UniProtKB-SubCell"/>
</dbReference>
<reference evidence="11" key="1">
    <citation type="submission" date="2018-12" db="EMBL/GenBank/DDBJ databases">
        <title>Complete genome sequencing of Jeotgalibaca sp. H21T32.</title>
        <authorList>
            <person name="Bae J.-W."/>
            <person name="Lee S.-Y."/>
        </authorList>
    </citation>
    <scope>NUCLEOTIDE SEQUENCE [LARGE SCALE GENOMIC DNA]</scope>
    <source>
        <strain evidence="11">H21T32</strain>
    </source>
</reference>
<dbReference type="CDD" id="cd06354">
    <property type="entry name" value="PBP1_PrnA-like"/>
    <property type="match status" value="1"/>
</dbReference>
<comment type="similarity">
    <text evidence="2">Belongs to the BMP lipoprotein family.</text>
</comment>
<evidence type="ECO:0000256" key="1">
    <source>
        <dbReference type="ARBA" id="ARBA00004193"/>
    </source>
</evidence>
<proteinExistence type="inferred from homology"/>
<feature type="domain" description="ABC transporter substrate-binding protein PnrA-like" evidence="9">
    <location>
        <begin position="56"/>
        <end position="363"/>
    </location>
</feature>
<dbReference type="PANTHER" id="PTHR34296:SF2">
    <property type="entry name" value="ABC TRANSPORTER GUANOSINE-BINDING PROTEIN NUPN"/>
    <property type="match status" value="1"/>
</dbReference>
<dbReference type="Pfam" id="PF02608">
    <property type="entry name" value="Bmp"/>
    <property type="match status" value="1"/>
</dbReference>
<keyword evidence="11" id="KW-1185">Reference proteome</keyword>
<comment type="subcellular location">
    <subcellularLocation>
        <location evidence="1">Cell membrane</location>
        <topology evidence="1">Lipid-anchor</topology>
    </subcellularLocation>
</comment>
<evidence type="ECO:0000313" key="10">
    <source>
        <dbReference type="EMBL" id="AZP05269.1"/>
    </source>
</evidence>
<evidence type="ECO:0000256" key="8">
    <source>
        <dbReference type="SAM" id="SignalP"/>
    </source>
</evidence>
<gene>
    <name evidence="10" type="ORF">EJN90_11805</name>
</gene>
<feature type="region of interest" description="Disordered" evidence="7">
    <location>
        <begin position="28"/>
        <end position="54"/>
    </location>
</feature>
<name>A0A3Q9BLQ6_9LACT</name>
<sequence length="368" mass="38762">MRKKKFLSLLTLGLSAGVLLAACGNDEGADTGSEVEETSQETSGETGGEAGSDDFTTVMVTDIGGVDDKSFNQSAWEGLQAWGEENGKEEGINGYGNIISNSDAEFITNLTTAVNNNYDLVFGVGYKLKDAMQEVSQNYPDTKFAIIDDVIEGENTTSVLFADNEAAFLAGVAAAMTTKTNKIGFVGGMESEVIDRFEAGFVEGVKYVDESIEVNIQYVGSFDDAALAKSIANGMYSDGADIIYQAAGNAGNGVFSEARDIVESDPEREIYVIGVDRDQEEEGKITIDGETRDLTLTSTVKGVGVAAHDIANAAMNGDFPANEVVTLGLVDGGVSLTDGLLTQEVLDAVHEAEQAIISGDIVVSETPQ</sequence>
<evidence type="ECO:0000259" key="9">
    <source>
        <dbReference type="Pfam" id="PF02608"/>
    </source>
</evidence>
<keyword evidence="6" id="KW-0449">Lipoprotein</keyword>
<feature type="compositionally biased region" description="Acidic residues" evidence="7">
    <location>
        <begin position="28"/>
        <end position="39"/>
    </location>
</feature>
<dbReference type="InterPro" id="IPR003760">
    <property type="entry name" value="PnrA-like"/>
</dbReference>
<feature type="chain" id="PRO_5038839963" evidence="8">
    <location>
        <begin position="22"/>
        <end position="368"/>
    </location>
</feature>
<keyword evidence="4 8" id="KW-0732">Signal</keyword>
<dbReference type="SUPFAM" id="SSF53822">
    <property type="entry name" value="Periplasmic binding protein-like I"/>
    <property type="match status" value="1"/>
</dbReference>
<dbReference type="Gene3D" id="3.40.50.2300">
    <property type="match status" value="2"/>
</dbReference>
<dbReference type="AlphaFoldDB" id="A0A3Q9BLQ6"/>
<dbReference type="KEGG" id="jeh:EJN90_11805"/>
<organism evidence="10 11">
    <name type="scientific">Jeotgalibaca ciconiae</name>
    <dbReference type="NCBI Taxonomy" id="2496265"/>
    <lineage>
        <taxon>Bacteria</taxon>
        <taxon>Bacillati</taxon>
        <taxon>Bacillota</taxon>
        <taxon>Bacilli</taxon>
        <taxon>Lactobacillales</taxon>
        <taxon>Carnobacteriaceae</taxon>
        <taxon>Jeotgalibaca</taxon>
    </lineage>
</organism>
<evidence type="ECO:0000256" key="6">
    <source>
        <dbReference type="ARBA" id="ARBA00023288"/>
    </source>
</evidence>
<evidence type="ECO:0000256" key="3">
    <source>
        <dbReference type="ARBA" id="ARBA00022475"/>
    </source>
</evidence>
<evidence type="ECO:0000256" key="7">
    <source>
        <dbReference type="SAM" id="MobiDB-lite"/>
    </source>
</evidence>
<accession>A0A3Q9BLQ6</accession>